<feature type="region of interest" description="Disordered" evidence="8">
    <location>
        <begin position="294"/>
        <end position="392"/>
    </location>
</feature>
<feature type="domain" description="Palmitoyltransferase DHHC" evidence="9">
    <location>
        <begin position="95"/>
        <end position="213"/>
    </location>
</feature>
<evidence type="ECO:0000256" key="6">
    <source>
        <dbReference type="ARBA" id="ARBA00023315"/>
    </source>
</evidence>
<dbReference type="EMBL" id="CAXDID020000021">
    <property type="protein sequence ID" value="CAL5987337.1"/>
    <property type="molecule type" value="Genomic_DNA"/>
</dbReference>
<keyword evidence="11" id="KW-1185">Reference proteome</keyword>
<dbReference type="InterPro" id="IPR001594">
    <property type="entry name" value="Palmitoyltrfase_DHHC"/>
</dbReference>
<evidence type="ECO:0000256" key="5">
    <source>
        <dbReference type="ARBA" id="ARBA00023136"/>
    </source>
</evidence>
<dbReference type="PANTHER" id="PTHR22883">
    <property type="entry name" value="ZINC FINGER DHHC DOMAIN CONTAINING PROTEIN"/>
    <property type="match status" value="1"/>
</dbReference>
<feature type="compositionally biased region" description="Basic residues" evidence="8">
    <location>
        <begin position="352"/>
        <end position="362"/>
    </location>
</feature>
<evidence type="ECO:0000256" key="2">
    <source>
        <dbReference type="ARBA" id="ARBA00022679"/>
    </source>
</evidence>
<comment type="catalytic activity">
    <reaction evidence="7">
        <text>L-cysteinyl-[protein] + hexadecanoyl-CoA = S-hexadecanoyl-L-cysteinyl-[protein] + CoA</text>
        <dbReference type="Rhea" id="RHEA:36683"/>
        <dbReference type="Rhea" id="RHEA-COMP:10131"/>
        <dbReference type="Rhea" id="RHEA-COMP:11032"/>
        <dbReference type="ChEBI" id="CHEBI:29950"/>
        <dbReference type="ChEBI" id="CHEBI:57287"/>
        <dbReference type="ChEBI" id="CHEBI:57379"/>
        <dbReference type="ChEBI" id="CHEBI:74151"/>
        <dbReference type="EC" id="2.3.1.225"/>
    </reaction>
</comment>
<feature type="compositionally biased region" description="Basic and acidic residues" evidence="8">
    <location>
        <begin position="319"/>
        <end position="335"/>
    </location>
</feature>
<feature type="compositionally biased region" description="Basic and acidic residues" evidence="8">
    <location>
        <begin position="363"/>
        <end position="374"/>
    </location>
</feature>
<keyword evidence="6 7" id="KW-0012">Acyltransferase</keyword>
<evidence type="ECO:0000256" key="1">
    <source>
        <dbReference type="ARBA" id="ARBA00004141"/>
    </source>
</evidence>
<reference evidence="10 11" key="1">
    <citation type="submission" date="2024-07" db="EMBL/GenBank/DDBJ databases">
        <authorList>
            <person name="Akdeniz Z."/>
        </authorList>
    </citation>
    <scope>NUCLEOTIDE SEQUENCE [LARGE SCALE GENOMIC DNA]</scope>
</reference>
<dbReference type="EC" id="2.3.1.225" evidence="7"/>
<dbReference type="PROSITE" id="PS50216">
    <property type="entry name" value="DHHC"/>
    <property type="match status" value="1"/>
</dbReference>
<dbReference type="Proteomes" id="UP001642409">
    <property type="component" value="Unassembled WGS sequence"/>
</dbReference>
<dbReference type="InterPro" id="IPR039859">
    <property type="entry name" value="PFA4/ZDH16/20/ERF2-like"/>
</dbReference>
<evidence type="ECO:0000256" key="3">
    <source>
        <dbReference type="ARBA" id="ARBA00022692"/>
    </source>
</evidence>
<evidence type="ECO:0000313" key="11">
    <source>
        <dbReference type="Proteomes" id="UP001642409"/>
    </source>
</evidence>
<accession>A0ABP1H6G9</accession>
<organism evidence="10 11">
    <name type="scientific">Hexamita inflata</name>
    <dbReference type="NCBI Taxonomy" id="28002"/>
    <lineage>
        <taxon>Eukaryota</taxon>
        <taxon>Metamonada</taxon>
        <taxon>Diplomonadida</taxon>
        <taxon>Hexamitidae</taxon>
        <taxon>Hexamitinae</taxon>
        <taxon>Hexamita</taxon>
    </lineage>
</organism>
<feature type="transmembrane region" description="Helical" evidence="7">
    <location>
        <begin position="169"/>
        <end position="195"/>
    </location>
</feature>
<feature type="transmembrane region" description="Helical" evidence="7">
    <location>
        <begin position="24"/>
        <end position="50"/>
    </location>
</feature>
<comment type="caution">
    <text evidence="10">The sequence shown here is derived from an EMBL/GenBank/DDBJ whole genome shotgun (WGS) entry which is preliminary data.</text>
</comment>
<comment type="subcellular location">
    <subcellularLocation>
        <location evidence="1">Membrane</location>
        <topology evidence="1">Multi-pass membrane protein</topology>
    </subcellularLocation>
</comment>
<keyword evidence="5 7" id="KW-0472">Membrane</keyword>
<comment type="domain">
    <text evidence="7">The DHHC domain is required for palmitoyltransferase activity.</text>
</comment>
<keyword evidence="4 7" id="KW-1133">Transmembrane helix</keyword>
<name>A0ABP1H6G9_9EUKA</name>
<gene>
    <name evidence="10" type="ORF">HINF_LOCUS9842</name>
</gene>
<feature type="transmembrane region" description="Helical" evidence="7">
    <location>
        <begin position="56"/>
        <end position="77"/>
    </location>
</feature>
<sequence length="392" mass="45607">MPILEKLFCTESCKRANASSKNRGLLKFVTIMGVCLTFCVNMLGCAVFFYLHFETLYARILFGFYCYFLLVTAITYFRVCFSDPGYVEDKVPMIRSCSVCNKVKPVRSHHCSQCKRCVLKMDHHCPWVANCIGANNYSSFFQLLFVSSVTFTLSIVMFVVSLAQPQDQLGLQLGCIVPAVVVTVVFAFLVVKLLFFHVKLMRSNQTTIEFYENQFSRQMDKKFKPHFDVGARANVKQVLKYPIMIILPFKMKSNLPMDGYYTFDPVTGRDYSDKKRESQTSVIDLDKIQQEFEEKSKESSDYIDQPQEVDLVQRSTVKSPDEMMERDLKNVSRNEEPEEENETYQQAEEKKRKNIKRKKRTKDKTEERPEDKNKNNSNVQQGDIMMHRVKVE</sequence>
<comment type="similarity">
    <text evidence="7">Belongs to the DHHC palmitoyltransferase family.</text>
</comment>
<keyword evidence="3 7" id="KW-0812">Transmembrane</keyword>
<evidence type="ECO:0000259" key="9">
    <source>
        <dbReference type="Pfam" id="PF01529"/>
    </source>
</evidence>
<feature type="transmembrane region" description="Helical" evidence="7">
    <location>
        <begin position="143"/>
        <end position="163"/>
    </location>
</feature>
<evidence type="ECO:0000313" key="10">
    <source>
        <dbReference type="EMBL" id="CAL5987337.1"/>
    </source>
</evidence>
<evidence type="ECO:0000256" key="7">
    <source>
        <dbReference type="RuleBase" id="RU079119"/>
    </source>
</evidence>
<evidence type="ECO:0000256" key="4">
    <source>
        <dbReference type="ARBA" id="ARBA00022989"/>
    </source>
</evidence>
<keyword evidence="2 7" id="KW-0808">Transferase</keyword>
<evidence type="ECO:0000256" key="8">
    <source>
        <dbReference type="SAM" id="MobiDB-lite"/>
    </source>
</evidence>
<dbReference type="Pfam" id="PF01529">
    <property type="entry name" value="DHHC"/>
    <property type="match status" value="1"/>
</dbReference>
<proteinExistence type="inferred from homology"/>
<protein>
    <recommendedName>
        <fullName evidence="7">Palmitoyltransferase</fullName>
        <ecNumber evidence="7">2.3.1.225</ecNumber>
    </recommendedName>
</protein>